<accession>A0A1H9Y6J1</accession>
<dbReference type="FunFam" id="3.90.226.10:FF:000009">
    <property type="entry name" value="Carnitinyl-CoA dehydratase"/>
    <property type="match status" value="1"/>
</dbReference>
<dbReference type="Pfam" id="PF00378">
    <property type="entry name" value="ECH_1"/>
    <property type="match status" value="1"/>
</dbReference>
<dbReference type="AlphaFoldDB" id="A0A1H9Y6J1"/>
<dbReference type="Gene3D" id="1.10.12.10">
    <property type="entry name" value="Lyase 2-enoyl-coa Hydratase, Chain A, domain 2"/>
    <property type="match status" value="1"/>
</dbReference>
<dbReference type="GO" id="GO:0006635">
    <property type="term" value="P:fatty acid beta-oxidation"/>
    <property type="evidence" value="ECO:0007669"/>
    <property type="project" value="TreeGrafter"/>
</dbReference>
<gene>
    <name evidence="4" type="ORF">SAMN05421676_10132</name>
</gene>
<sequence>MEKDEGVAIITIDNPPLNVLNKQVQQELGTVIPEIKEDHDVVSVLLTTAGEKAFMAGTDIKEFPQMMKNPNRKESVMFMHSVLNELDYLPKPTIAVLDGLTYGGGLELALTCDIRIAEENTKLGFPEINLGLFPGGAGTQRLPRLVGEAKAKEMMYIGDPITSKEALSIGLVNQVVENGTGYEIALKMANTIAEKSLQALARIKKATDEGLTMSLQEGIEHEAALFEEVFQTEDIKEGVDAFIHKRKPQFKHQ</sequence>
<dbReference type="FunFam" id="1.10.12.10:FF:000001">
    <property type="entry name" value="Probable enoyl-CoA hydratase, mitochondrial"/>
    <property type="match status" value="1"/>
</dbReference>
<name>A0A1H9Y6J1_9BACI</name>
<keyword evidence="2" id="KW-0456">Lyase</keyword>
<evidence type="ECO:0000256" key="1">
    <source>
        <dbReference type="ARBA" id="ARBA00005254"/>
    </source>
</evidence>
<dbReference type="STRING" id="237682.SAMN05421676_10132"/>
<dbReference type="GO" id="GO:0016836">
    <property type="term" value="F:hydro-lyase activity"/>
    <property type="evidence" value="ECO:0007669"/>
    <property type="project" value="UniProtKB-ARBA"/>
</dbReference>
<dbReference type="PANTHER" id="PTHR11941:SF54">
    <property type="entry name" value="ENOYL-COA HYDRATASE, MITOCHONDRIAL"/>
    <property type="match status" value="1"/>
</dbReference>
<protein>
    <submittedName>
        <fullName evidence="4">Enoyl-CoA hydratase/carnithine racemase</fullName>
    </submittedName>
</protein>
<evidence type="ECO:0000256" key="3">
    <source>
        <dbReference type="RuleBase" id="RU003707"/>
    </source>
</evidence>
<evidence type="ECO:0000313" key="5">
    <source>
        <dbReference type="Proteomes" id="UP000199095"/>
    </source>
</evidence>
<reference evidence="5" key="1">
    <citation type="submission" date="2016-10" db="EMBL/GenBank/DDBJ databases">
        <authorList>
            <person name="Varghese N."/>
            <person name="Submissions S."/>
        </authorList>
    </citation>
    <scope>NUCLEOTIDE SEQUENCE [LARGE SCALE GENOMIC DNA]</scope>
    <source>
        <strain evidence="5">CGMCC 1.3566</strain>
    </source>
</reference>
<evidence type="ECO:0000313" key="4">
    <source>
        <dbReference type="EMBL" id="SES64010.1"/>
    </source>
</evidence>
<dbReference type="OrthoDB" id="9787660at2"/>
<dbReference type="InterPro" id="IPR029045">
    <property type="entry name" value="ClpP/crotonase-like_dom_sf"/>
</dbReference>
<organism evidence="4 5">
    <name type="scientific">Salinibacillus kushneri</name>
    <dbReference type="NCBI Taxonomy" id="237682"/>
    <lineage>
        <taxon>Bacteria</taxon>
        <taxon>Bacillati</taxon>
        <taxon>Bacillota</taxon>
        <taxon>Bacilli</taxon>
        <taxon>Bacillales</taxon>
        <taxon>Bacillaceae</taxon>
        <taxon>Salinibacillus</taxon>
    </lineage>
</organism>
<dbReference type="PROSITE" id="PS00166">
    <property type="entry name" value="ENOYL_COA_HYDRATASE"/>
    <property type="match status" value="1"/>
</dbReference>
<dbReference type="EMBL" id="FOHJ01000001">
    <property type="protein sequence ID" value="SES64010.1"/>
    <property type="molecule type" value="Genomic_DNA"/>
</dbReference>
<dbReference type="Gene3D" id="3.90.226.10">
    <property type="entry name" value="2-enoyl-CoA Hydratase, Chain A, domain 1"/>
    <property type="match status" value="1"/>
</dbReference>
<dbReference type="InterPro" id="IPR001753">
    <property type="entry name" value="Enoyl-CoA_hydra/iso"/>
</dbReference>
<evidence type="ECO:0000256" key="2">
    <source>
        <dbReference type="ARBA" id="ARBA00023239"/>
    </source>
</evidence>
<dbReference type="CDD" id="cd06558">
    <property type="entry name" value="crotonase-like"/>
    <property type="match status" value="1"/>
</dbReference>
<dbReference type="InterPro" id="IPR018376">
    <property type="entry name" value="Enoyl-CoA_hyd/isom_CS"/>
</dbReference>
<dbReference type="RefSeq" id="WP_093130761.1">
    <property type="nucleotide sequence ID" value="NZ_FOHJ01000001.1"/>
</dbReference>
<dbReference type="InterPro" id="IPR014748">
    <property type="entry name" value="Enoyl-CoA_hydra_C"/>
</dbReference>
<dbReference type="Proteomes" id="UP000199095">
    <property type="component" value="Unassembled WGS sequence"/>
</dbReference>
<proteinExistence type="inferred from homology"/>
<dbReference type="PANTHER" id="PTHR11941">
    <property type="entry name" value="ENOYL-COA HYDRATASE-RELATED"/>
    <property type="match status" value="1"/>
</dbReference>
<comment type="similarity">
    <text evidence="1 3">Belongs to the enoyl-CoA hydratase/isomerase family.</text>
</comment>
<dbReference type="SUPFAM" id="SSF52096">
    <property type="entry name" value="ClpP/crotonase"/>
    <property type="match status" value="1"/>
</dbReference>
<keyword evidence="5" id="KW-1185">Reference proteome</keyword>